<reference evidence="3 4" key="1">
    <citation type="submission" date="2021-10" db="EMBL/GenBank/DDBJ databases">
        <title>Anaerobic single-cell dispensing facilitates the cultivation of human gut bacteria.</title>
        <authorList>
            <person name="Afrizal A."/>
        </authorList>
    </citation>
    <scope>NUCLEOTIDE SEQUENCE [LARGE SCALE GENOMIC DNA]</scope>
    <source>
        <strain evidence="3 4">CLA-AA-H217</strain>
    </source>
</reference>
<evidence type="ECO:0000313" key="4">
    <source>
        <dbReference type="Proteomes" id="UP001198612"/>
    </source>
</evidence>
<organism evidence="3 4">
    <name type="scientific">Blautia fusiformis</name>
    <dbReference type="NCBI Taxonomy" id="2881264"/>
    <lineage>
        <taxon>Bacteria</taxon>
        <taxon>Bacillati</taxon>
        <taxon>Bacillota</taxon>
        <taxon>Clostridia</taxon>
        <taxon>Lachnospirales</taxon>
        <taxon>Lachnospiraceae</taxon>
        <taxon>Blautia</taxon>
    </lineage>
</organism>
<feature type="domain" description="Acyltransferase 3" evidence="2">
    <location>
        <begin position="16"/>
        <end position="339"/>
    </location>
</feature>
<dbReference type="InterPro" id="IPR002656">
    <property type="entry name" value="Acyl_transf_3_dom"/>
</dbReference>
<keyword evidence="1" id="KW-1133">Transmembrane helix</keyword>
<keyword evidence="1" id="KW-0472">Membrane</keyword>
<dbReference type="Proteomes" id="UP001198612">
    <property type="component" value="Unassembled WGS sequence"/>
</dbReference>
<dbReference type="PANTHER" id="PTHR37312:SF1">
    <property type="entry name" value="MEMBRANE-BOUND ACYLTRANSFERASE YKRP-RELATED"/>
    <property type="match status" value="1"/>
</dbReference>
<dbReference type="PANTHER" id="PTHR37312">
    <property type="entry name" value="MEMBRANE-BOUND ACYLTRANSFERASE YKRP-RELATED"/>
    <property type="match status" value="1"/>
</dbReference>
<dbReference type="Pfam" id="PF01757">
    <property type="entry name" value="Acyl_transf_3"/>
    <property type="match status" value="1"/>
</dbReference>
<dbReference type="AlphaFoldDB" id="A0AAW4WBY0"/>
<dbReference type="RefSeq" id="WP_118368691.1">
    <property type="nucleotide sequence ID" value="NZ_JAJEPT010000003.1"/>
</dbReference>
<keyword evidence="4" id="KW-1185">Reference proteome</keyword>
<feature type="transmembrane region" description="Helical" evidence="1">
    <location>
        <begin position="135"/>
        <end position="160"/>
    </location>
</feature>
<keyword evidence="1" id="KW-0812">Transmembrane</keyword>
<evidence type="ECO:0000256" key="1">
    <source>
        <dbReference type="SAM" id="Phobius"/>
    </source>
</evidence>
<protein>
    <submittedName>
        <fullName evidence="3">Acyltransferase</fullName>
    </submittedName>
</protein>
<dbReference type="InterPro" id="IPR052734">
    <property type="entry name" value="Nod_factor_acetyltransferase"/>
</dbReference>
<gene>
    <name evidence="3" type="ORF">LKD40_12200</name>
</gene>
<feature type="transmembrane region" description="Helical" evidence="1">
    <location>
        <begin position="172"/>
        <end position="189"/>
    </location>
</feature>
<dbReference type="EMBL" id="JAJEQQ010000020">
    <property type="protein sequence ID" value="MCC2228560.1"/>
    <property type="molecule type" value="Genomic_DNA"/>
</dbReference>
<feature type="transmembrane region" description="Helical" evidence="1">
    <location>
        <begin position="320"/>
        <end position="344"/>
    </location>
</feature>
<name>A0AAW4WBY0_9FIRM</name>
<comment type="caution">
    <text evidence="3">The sequence shown here is derived from an EMBL/GenBank/DDBJ whole genome shotgun (WGS) entry which is preliminary data.</text>
</comment>
<feature type="transmembrane region" description="Helical" evidence="1">
    <location>
        <begin position="65"/>
        <end position="85"/>
    </location>
</feature>
<feature type="transmembrane region" description="Helical" evidence="1">
    <location>
        <begin position="248"/>
        <end position="272"/>
    </location>
</feature>
<feature type="transmembrane region" description="Helical" evidence="1">
    <location>
        <begin position="105"/>
        <end position="123"/>
    </location>
</feature>
<evidence type="ECO:0000259" key="2">
    <source>
        <dbReference type="Pfam" id="PF01757"/>
    </source>
</evidence>
<keyword evidence="3" id="KW-0012">Acyltransferase</keyword>
<feature type="transmembrane region" description="Helical" evidence="1">
    <location>
        <begin position="17"/>
        <end position="36"/>
    </location>
</feature>
<evidence type="ECO:0000313" key="3">
    <source>
        <dbReference type="EMBL" id="MCC2228560.1"/>
    </source>
</evidence>
<keyword evidence="3" id="KW-0808">Transferase</keyword>
<sequence length="353" mass="41432">MENVNKNNIYRQEDKDILRIILVALVVIGHGTYYNITTKFGGINYGTMMSDASISDTMFHKITSILTNFIYTFHMPAFIALSGSLFSLKKNINTRGTIIKKTKRLLVPFIAVWIFWNLPVKYFSGYYHGVSIKGMLLQLIFPSCVYLWYLECLFFVFVIASFVCKLETKKQIVIVSFCWCIGVILYKGLDQYHVLGDPLYYLLWFYLGYRLENMIEWLKKHNIWKDSSILCLFGLVCLSFIVDKIVKIHFFHFLSSYIVCPFFMLIVLNYIVRHIKINGRAIKSLSDYGMGIYLYAEPLNYLFLFWFYRFCGIEFFGSEFGAAIIYFSRIVITPIIAIGITWILKKFNLKYLY</sequence>
<proteinExistence type="predicted"/>
<dbReference type="GO" id="GO:0016747">
    <property type="term" value="F:acyltransferase activity, transferring groups other than amino-acyl groups"/>
    <property type="evidence" value="ECO:0007669"/>
    <property type="project" value="InterPro"/>
</dbReference>
<accession>A0AAW4WBY0</accession>
<feature type="transmembrane region" description="Helical" evidence="1">
    <location>
        <begin position="292"/>
        <end position="308"/>
    </location>
</feature>